<dbReference type="PANTHER" id="PTHR24305">
    <property type="entry name" value="CYTOCHROME P450"/>
    <property type="match status" value="1"/>
</dbReference>
<evidence type="ECO:0000313" key="10">
    <source>
        <dbReference type="Proteomes" id="UP000053328"/>
    </source>
</evidence>
<reference evidence="9 10" key="1">
    <citation type="submission" date="2015-01" db="EMBL/GenBank/DDBJ databases">
        <title>The Genome Sequence of Exophiala spinifera CBS89968.</title>
        <authorList>
            <consortium name="The Broad Institute Genomics Platform"/>
            <person name="Cuomo C."/>
            <person name="de Hoog S."/>
            <person name="Gorbushina A."/>
            <person name="Stielow B."/>
            <person name="Teixiera M."/>
            <person name="Abouelleil A."/>
            <person name="Chapman S.B."/>
            <person name="Priest M."/>
            <person name="Young S.K."/>
            <person name="Wortman J."/>
            <person name="Nusbaum C."/>
            <person name="Birren B."/>
        </authorList>
    </citation>
    <scope>NUCLEOTIDE SEQUENCE [LARGE SCALE GENOMIC DNA]</scope>
    <source>
        <strain evidence="9 10">CBS 89968</strain>
    </source>
</reference>
<comment type="cofactor">
    <cofactor evidence="1 6">
        <name>heme</name>
        <dbReference type="ChEBI" id="CHEBI:30413"/>
    </cofactor>
</comment>
<sequence>MKPVVAMQVVVIVGLLSFWTTKVLLRAYWTPLRRIPGPCYAKFTHLWLKKNVMSGRRVHYIHAMHQLYGPVVRIAPNEIDIADPGLFKQVHKIGGGFTKDAWYQSFRTGTTQDVFSMIDVKDHAQRRKLLAPLWTNTAIHNNWEAAVSEKVRLAVAQIKKEAQSTGVVDIFKWWTFMTTDVISLLAFGESMGMLERGTKNKFIEDVELAGKVGGFCAEIPWARSLMALIPLKFVRDLLDVNDRVQAYGEAAMERAKTKSGKENVFSRLIAEGDRKDGLTRYEVAFEAAGFIVAGSGTTAVSLTYLVWAVLSHPDVQTQLEAEVARLPQGFDDSQLEELPYLNAVIDETLRLYGAAPGNLPRNPPKGGTVIGAYFIPEGTTVSSQAFTLHRDPVVYPEPERFEPSRWIDEQGTNIAAVTAYAPFGAGSRTCIGLHLAKMELRHGAAEFFKECRGARIAPTMKPDDMDMLNFFLISPRSGRCEIALNAPIR</sequence>
<dbReference type="Pfam" id="PF00067">
    <property type="entry name" value="p450"/>
    <property type="match status" value="1"/>
</dbReference>
<feature type="binding site" description="axial binding residue" evidence="6">
    <location>
        <position position="430"/>
    </location>
    <ligand>
        <name>heme</name>
        <dbReference type="ChEBI" id="CHEBI:30413"/>
    </ligand>
    <ligandPart>
        <name>Fe</name>
        <dbReference type="ChEBI" id="CHEBI:18248"/>
    </ligandPart>
</feature>
<evidence type="ECO:0000256" key="5">
    <source>
        <dbReference type="ARBA" id="ARBA00023004"/>
    </source>
</evidence>
<dbReference type="InterPro" id="IPR050121">
    <property type="entry name" value="Cytochrome_P450_monoxygenase"/>
</dbReference>
<keyword evidence="8" id="KW-0472">Membrane</keyword>
<evidence type="ECO:0000256" key="8">
    <source>
        <dbReference type="SAM" id="Phobius"/>
    </source>
</evidence>
<keyword evidence="7" id="KW-0503">Monooxygenase</keyword>
<dbReference type="Gene3D" id="1.10.630.10">
    <property type="entry name" value="Cytochrome P450"/>
    <property type="match status" value="1"/>
</dbReference>
<keyword evidence="3 6" id="KW-0479">Metal-binding</keyword>
<dbReference type="GO" id="GO:0020037">
    <property type="term" value="F:heme binding"/>
    <property type="evidence" value="ECO:0007669"/>
    <property type="project" value="InterPro"/>
</dbReference>
<dbReference type="PANTHER" id="PTHR24305:SF96">
    <property type="entry name" value="CYTOCHROME P450 MONOOXYGENASE STCB-RELATED"/>
    <property type="match status" value="1"/>
</dbReference>
<dbReference type="STRING" id="91928.A0A0D2B1B6"/>
<evidence type="ECO:0000256" key="7">
    <source>
        <dbReference type="RuleBase" id="RU000461"/>
    </source>
</evidence>
<comment type="similarity">
    <text evidence="2 7">Belongs to the cytochrome P450 family.</text>
</comment>
<keyword evidence="8" id="KW-0812">Transmembrane</keyword>
<dbReference type="SUPFAM" id="SSF48264">
    <property type="entry name" value="Cytochrome P450"/>
    <property type="match status" value="1"/>
</dbReference>
<feature type="transmembrane region" description="Helical" evidence="8">
    <location>
        <begin position="6"/>
        <end position="25"/>
    </location>
</feature>
<dbReference type="PRINTS" id="PR00385">
    <property type="entry name" value="P450"/>
</dbReference>
<dbReference type="HOGENOM" id="CLU_001570_14_2_1"/>
<dbReference type="OrthoDB" id="1470350at2759"/>
<dbReference type="InterPro" id="IPR036396">
    <property type="entry name" value="Cyt_P450_sf"/>
</dbReference>
<evidence type="ECO:0000313" key="9">
    <source>
        <dbReference type="EMBL" id="KIW12718.1"/>
    </source>
</evidence>
<keyword evidence="8" id="KW-1133">Transmembrane helix</keyword>
<dbReference type="InterPro" id="IPR017972">
    <property type="entry name" value="Cyt_P450_CS"/>
</dbReference>
<dbReference type="GO" id="GO:0005506">
    <property type="term" value="F:iron ion binding"/>
    <property type="evidence" value="ECO:0007669"/>
    <property type="project" value="InterPro"/>
</dbReference>
<dbReference type="GO" id="GO:0016705">
    <property type="term" value="F:oxidoreductase activity, acting on paired donors, with incorporation or reduction of molecular oxygen"/>
    <property type="evidence" value="ECO:0007669"/>
    <property type="project" value="InterPro"/>
</dbReference>
<dbReference type="VEuPathDB" id="FungiDB:PV08_09996"/>
<dbReference type="PROSITE" id="PS00086">
    <property type="entry name" value="CYTOCHROME_P450"/>
    <property type="match status" value="1"/>
</dbReference>
<evidence type="ECO:0008006" key="11">
    <source>
        <dbReference type="Google" id="ProtNLM"/>
    </source>
</evidence>
<dbReference type="InterPro" id="IPR002401">
    <property type="entry name" value="Cyt_P450_E_grp-I"/>
</dbReference>
<evidence type="ECO:0000256" key="3">
    <source>
        <dbReference type="ARBA" id="ARBA00022723"/>
    </source>
</evidence>
<dbReference type="InterPro" id="IPR001128">
    <property type="entry name" value="Cyt_P450"/>
</dbReference>
<keyword evidence="10" id="KW-1185">Reference proteome</keyword>
<dbReference type="GO" id="GO:0004497">
    <property type="term" value="F:monooxygenase activity"/>
    <property type="evidence" value="ECO:0007669"/>
    <property type="project" value="UniProtKB-KW"/>
</dbReference>
<dbReference type="CDD" id="cd11059">
    <property type="entry name" value="CYP_fungal"/>
    <property type="match status" value="1"/>
</dbReference>
<accession>A0A0D2B1B6</accession>
<protein>
    <recommendedName>
        <fullName evidence="11">Cytochrome P450 monooxygenase</fullName>
    </recommendedName>
</protein>
<dbReference type="RefSeq" id="XP_016232934.1">
    <property type="nucleotide sequence ID" value="XM_016384311.1"/>
</dbReference>
<evidence type="ECO:0000256" key="6">
    <source>
        <dbReference type="PIRSR" id="PIRSR602401-1"/>
    </source>
</evidence>
<name>A0A0D2B1B6_9EURO</name>
<gene>
    <name evidence="9" type="ORF">PV08_09996</name>
</gene>
<dbReference type="GeneID" id="27337079"/>
<evidence type="ECO:0000256" key="1">
    <source>
        <dbReference type="ARBA" id="ARBA00001971"/>
    </source>
</evidence>
<keyword evidence="6 7" id="KW-0349">Heme</keyword>
<dbReference type="AlphaFoldDB" id="A0A0D2B1B6"/>
<evidence type="ECO:0000256" key="2">
    <source>
        <dbReference type="ARBA" id="ARBA00010617"/>
    </source>
</evidence>
<organism evidence="9 10">
    <name type="scientific">Exophiala spinifera</name>
    <dbReference type="NCBI Taxonomy" id="91928"/>
    <lineage>
        <taxon>Eukaryota</taxon>
        <taxon>Fungi</taxon>
        <taxon>Dikarya</taxon>
        <taxon>Ascomycota</taxon>
        <taxon>Pezizomycotina</taxon>
        <taxon>Eurotiomycetes</taxon>
        <taxon>Chaetothyriomycetidae</taxon>
        <taxon>Chaetothyriales</taxon>
        <taxon>Herpotrichiellaceae</taxon>
        <taxon>Exophiala</taxon>
    </lineage>
</organism>
<dbReference type="EMBL" id="KN847498">
    <property type="protein sequence ID" value="KIW12718.1"/>
    <property type="molecule type" value="Genomic_DNA"/>
</dbReference>
<keyword evidence="4 7" id="KW-0560">Oxidoreductase</keyword>
<evidence type="ECO:0000256" key="4">
    <source>
        <dbReference type="ARBA" id="ARBA00023002"/>
    </source>
</evidence>
<dbReference type="Proteomes" id="UP000053328">
    <property type="component" value="Unassembled WGS sequence"/>
</dbReference>
<dbReference type="PRINTS" id="PR00463">
    <property type="entry name" value="EP450I"/>
</dbReference>
<keyword evidence="5 6" id="KW-0408">Iron</keyword>
<proteinExistence type="inferred from homology"/>